<dbReference type="GO" id="GO:0022857">
    <property type="term" value="F:transmembrane transporter activity"/>
    <property type="evidence" value="ECO:0007669"/>
    <property type="project" value="InterPro"/>
</dbReference>
<dbReference type="PRINTS" id="PR01036">
    <property type="entry name" value="TCRTETB"/>
</dbReference>
<keyword evidence="3" id="KW-1003">Cell membrane</keyword>
<feature type="transmembrane region" description="Helical" evidence="7">
    <location>
        <begin position="160"/>
        <end position="182"/>
    </location>
</feature>
<dbReference type="PANTHER" id="PTHR42718">
    <property type="entry name" value="MAJOR FACILITATOR SUPERFAMILY MULTIDRUG TRANSPORTER MFSC"/>
    <property type="match status" value="1"/>
</dbReference>
<proteinExistence type="predicted"/>
<dbReference type="InterPro" id="IPR036259">
    <property type="entry name" value="MFS_trans_sf"/>
</dbReference>
<feature type="transmembrane region" description="Helical" evidence="7">
    <location>
        <begin position="391"/>
        <end position="413"/>
    </location>
</feature>
<dbReference type="EMBL" id="DPVE01000311">
    <property type="protein sequence ID" value="HCK31650.1"/>
    <property type="molecule type" value="Genomic_DNA"/>
</dbReference>
<feature type="transmembrane region" description="Helical" evidence="7">
    <location>
        <begin position="73"/>
        <end position="92"/>
    </location>
</feature>
<feature type="transmembrane region" description="Helical" evidence="7">
    <location>
        <begin position="258"/>
        <end position="280"/>
    </location>
</feature>
<feature type="transmembrane region" description="Helical" evidence="7">
    <location>
        <begin position="469"/>
        <end position="488"/>
    </location>
</feature>
<feature type="transmembrane region" description="Helical" evidence="7">
    <location>
        <begin position="219"/>
        <end position="238"/>
    </location>
</feature>
<feature type="transmembrane region" description="Helical" evidence="7">
    <location>
        <begin position="194"/>
        <end position="213"/>
    </location>
</feature>
<feature type="transmembrane region" description="Helical" evidence="7">
    <location>
        <begin position="286"/>
        <end position="308"/>
    </location>
</feature>
<name>A0A3D2STZ9_9GAMM</name>
<evidence type="ECO:0000256" key="3">
    <source>
        <dbReference type="ARBA" id="ARBA00022475"/>
    </source>
</evidence>
<feature type="transmembrane region" description="Helical" evidence="7">
    <location>
        <begin position="7"/>
        <end position="29"/>
    </location>
</feature>
<dbReference type="NCBIfam" id="NF011571">
    <property type="entry name" value="PRK14995.1"/>
    <property type="match status" value="1"/>
</dbReference>
<dbReference type="GO" id="GO:0005886">
    <property type="term" value="C:plasma membrane"/>
    <property type="evidence" value="ECO:0007669"/>
    <property type="project" value="UniProtKB-SubCell"/>
</dbReference>
<evidence type="ECO:0000313" key="10">
    <source>
        <dbReference type="Proteomes" id="UP000263596"/>
    </source>
</evidence>
<comment type="subcellular location">
    <subcellularLocation>
        <location evidence="1">Cell membrane</location>
        <topology evidence="1">Multi-pass membrane protein</topology>
    </subcellularLocation>
</comment>
<feature type="domain" description="Major facilitator superfamily (MFS) profile" evidence="8">
    <location>
        <begin position="7"/>
        <end position="492"/>
    </location>
</feature>
<evidence type="ECO:0000256" key="4">
    <source>
        <dbReference type="ARBA" id="ARBA00022692"/>
    </source>
</evidence>
<evidence type="ECO:0000256" key="7">
    <source>
        <dbReference type="SAM" id="Phobius"/>
    </source>
</evidence>
<protein>
    <submittedName>
        <fullName evidence="9">Methyl viologen resistance protein SmvA</fullName>
    </submittedName>
</protein>
<dbReference type="CDD" id="cd17321">
    <property type="entry name" value="MFS_MMR_MDR_like"/>
    <property type="match status" value="1"/>
</dbReference>
<feature type="transmembrane region" description="Helical" evidence="7">
    <location>
        <begin position="98"/>
        <end position="119"/>
    </location>
</feature>
<dbReference type="PROSITE" id="PS50850">
    <property type="entry name" value="MFS"/>
    <property type="match status" value="1"/>
</dbReference>
<feature type="transmembrane region" description="Helical" evidence="7">
    <location>
        <begin position="49"/>
        <end position="66"/>
    </location>
</feature>
<feature type="transmembrane region" description="Helical" evidence="7">
    <location>
        <begin position="131"/>
        <end position="154"/>
    </location>
</feature>
<feature type="transmembrane region" description="Helical" evidence="7">
    <location>
        <begin position="353"/>
        <end position="379"/>
    </location>
</feature>
<dbReference type="Gene3D" id="1.20.1720.10">
    <property type="entry name" value="Multidrug resistance protein D"/>
    <property type="match status" value="1"/>
</dbReference>
<evidence type="ECO:0000256" key="1">
    <source>
        <dbReference type="ARBA" id="ARBA00004651"/>
    </source>
</evidence>
<keyword evidence="4 7" id="KW-0812">Transmembrane</keyword>
<organism evidence="9 10">
    <name type="scientific">Acinetobacter ursingii</name>
    <dbReference type="NCBI Taxonomy" id="108980"/>
    <lineage>
        <taxon>Bacteria</taxon>
        <taxon>Pseudomonadati</taxon>
        <taxon>Pseudomonadota</taxon>
        <taxon>Gammaproteobacteria</taxon>
        <taxon>Moraxellales</taxon>
        <taxon>Moraxellaceae</taxon>
        <taxon>Acinetobacter</taxon>
    </lineage>
</organism>
<dbReference type="PANTHER" id="PTHR42718:SF47">
    <property type="entry name" value="METHYL VIOLOGEN RESISTANCE PROTEIN SMVA"/>
    <property type="match status" value="1"/>
</dbReference>
<evidence type="ECO:0000256" key="2">
    <source>
        <dbReference type="ARBA" id="ARBA00022448"/>
    </source>
</evidence>
<feature type="transmembrane region" description="Helical" evidence="7">
    <location>
        <begin position="320"/>
        <end position="341"/>
    </location>
</feature>
<keyword evidence="5 7" id="KW-1133">Transmembrane helix</keyword>
<accession>A0A3D2STZ9</accession>
<evidence type="ECO:0000256" key="6">
    <source>
        <dbReference type="ARBA" id="ARBA00023136"/>
    </source>
</evidence>
<dbReference type="AlphaFoldDB" id="A0A3D2STZ9"/>
<comment type="caution">
    <text evidence="9">The sequence shown here is derived from an EMBL/GenBank/DDBJ whole genome shotgun (WGS) entry which is preliminary data.</text>
</comment>
<evidence type="ECO:0000256" key="5">
    <source>
        <dbReference type="ARBA" id="ARBA00022989"/>
    </source>
</evidence>
<dbReference type="Gene3D" id="1.20.1250.20">
    <property type="entry name" value="MFS general substrate transporter like domains"/>
    <property type="match status" value="1"/>
</dbReference>
<dbReference type="Proteomes" id="UP000263596">
    <property type="component" value="Unassembled WGS sequence"/>
</dbReference>
<keyword evidence="6 7" id="KW-0472">Membrane</keyword>
<evidence type="ECO:0000259" key="8">
    <source>
        <dbReference type="PROSITE" id="PS50850"/>
    </source>
</evidence>
<reference evidence="9 10" key="1">
    <citation type="journal article" date="2018" name="Nat. Biotechnol.">
        <title>A standardized bacterial taxonomy based on genome phylogeny substantially revises the tree of life.</title>
        <authorList>
            <person name="Parks D.H."/>
            <person name="Chuvochina M."/>
            <person name="Waite D.W."/>
            <person name="Rinke C."/>
            <person name="Skarshewski A."/>
            <person name="Chaumeil P.A."/>
            <person name="Hugenholtz P."/>
        </authorList>
    </citation>
    <scope>NUCLEOTIDE SEQUENCE [LARGE SCALE GENOMIC DNA]</scope>
    <source>
        <strain evidence="9">UBA9669</strain>
    </source>
</reference>
<gene>
    <name evidence="9" type="ORF">DHW29_16780</name>
</gene>
<dbReference type="Pfam" id="PF07690">
    <property type="entry name" value="MFS_1"/>
    <property type="match status" value="1"/>
</dbReference>
<sequence>MYRKWMILAIIVLIYLPVSIDATILHVAIPTLSATLALSNNQMLWVMDIYSLIMAGFILPMGALGDRIGFKRLMIIGATIFGLASLMAALAQSADMLILARALLGLGAAMILPATLSGVRNSFLDEKQRNYALGIWGTVGGGGAAFGPLLGGFILEHFDWGAVFLINVPIIILVLILTIWIVPKQKVESKQPLNLLQALILVSAILMIIYAAKTATHELNYFIILLFVIGLGALILFVKQQLKSASPMIDFSLFKHPVISTSMVMAIVAMIALVGFELLLSQELQFVYGYTPLQAGLFILPFMIAISLGGPFTSFLMNRYGLRPVATLGMMMCAFSLWGFALTNFDTQHLQTWSLMIVMGISVEIALLSSTAAIMTAVPPHKATAAGAIEGMAYELGAGLGITIFGLLLSFFYTQSLLIPHGLPSELAQTASHSIAEAMQIAQQLDDKSLVIALTQTASDAFSHSHAKVLAIAGSLFLILSGFVWWALPSKQVSDEENSYYNNLFI</sequence>
<dbReference type="SUPFAM" id="SSF103473">
    <property type="entry name" value="MFS general substrate transporter"/>
    <property type="match status" value="1"/>
</dbReference>
<evidence type="ECO:0000313" key="9">
    <source>
        <dbReference type="EMBL" id="HCK31650.1"/>
    </source>
</evidence>
<keyword evidence="2" id="KW-0813">Transport</keyword>
<dbReference type="InterPro" id="IPR011701">
    <property type="entry name" value="MFS"/>
</dbReference>
<dbReference type="InterPro" id="IPR020846">
    <property type="entry name" value="MFS_dom"/>
</dbReference>